<dbReference type="HOGENOM" id="CLU_086300_1_0_9"/>
<name>A0A0A7FXR4_9CLOT</name>
<dbReference type="KEGG" id="cbv:U729_2261"/>
<dbReference type="NCBIfam" id="NF002231">
    <property type="entry name" value="PRK01130.1"/>
    <property type="match status" value="1"/>
</dbReference>
<dbReference type="InterPro" id="IPR011060">
    <property type="entry name" value="RibuloseP-bd_barrel"/>
</dbReference>
<dbReference type="GO" id="GO:0047465">
    <property type="term" value="F:N-acylglucosamine-6-phosphate 2-epimerase activity"/>
    <property type="evidence" value="ECO:0007669"/>
    <property type="project" value="UniProtKB-EC"/>
</dbReference>
<evidence type="ECO:0000256" key="4">
    <source>
        <dbReference type="ARBA" id="ARBA00007439"/>
    </source>
</evidence>
<keyword evidence="8" id="KW-0503">Monooxygenase</keyword>
<dbReference type="Gene3D" id="3.20.20.70">
    <property type="entry name" value="Aldolase class I"/>
    <property type="match status" value="1"/>
</dbReference>
<dbReference type="HAMAP" id="MF_01235">
    <property type="entry name" value="ManNAc6P_epimer"/>
    <property type="match status" value="1"/>
</dbReference>
<dbReference type="Proteomes" id="UP000030635">
    <property type="component" value="Chromosome"/>
</dbReference>
<proteinExistence type="inferred from homology"/>
<keyword evidence="9" id="KW-1185">Reference proteome</keyword>
<accession>A0A0A7FXR4</accession>
<dbReference type="GO" id="GO:0005975">
    <property type="term" value="P:carbohydrate metabolic process"/>
    <property type="evidence" value="ECO:0007669"/>
    <property type="project" value="UniProtKB-UniRule"/>
</dbReference>
<evidence type="ECO:0000256" key="5">
    <source>
        <dbReference type="ARBA" id="ARBA00023235"/>
    </source>
</evidence>
<dbReference type="InterPro" id="IPR013785">
    <property type="entry name" value="Aldolase_TIM"/>
</dbReference>
<comment type="function">
    <text evidence="2 7">Converts N-acetylmannosamine-6-phosphate (ManNAc-6-P) to N-acetylglucosamine-6-phosphate (GlcNAc-6-P).</text>
</comment>
<evidence type="ECO:0000313" key="9">
    <source>
        <dbReference type="Proteomes" id="UP000030635"/>
    </source>
</evidence>
<comment type="similarity">
    <text evidence="4 7">Belongs to the NanE family.</text>
</comment>
<keyword evidence="5 7" id="KW-0413">Isomerase</keyword>
<evidence type="ECO:0000256" key="2">
    <source>
        <dbReference type="ARBA" id="ARBA00002147"/>
    </source>
</evidence>
<comment type="pathway">
    <text evidence="3 7">Amino-sugar metabolism; N-acetylneuraminate degradation; D-fructose 6-phosphate from N-acetylneuraminate: step 3/5.</text>
</comment>
<evidence type="ECO:0000256" key="6">
    <source>
        <dbReference type="ARBA" id="ARBA00023277"/>
    </source>
</evidence>
<keyword evidence="8" id="KW-0560">Oxidoreductase</keyword>
<evidence type="ECO:0000256" key="1">
    <source>
        <dbReference type="ARBA" id="ARBA00000056"/>
    </source>
</evidence>
<dbReference type="AlphaFoldDB" id="A0A0A7FXR4"/>
<dbReference type="EMBL" id="CP006905">
    <property type="protein sequence ID" value="AIY84429.1"/>
    <property type="molecule type" value="Genomic_DNA"/>
</dbReference>
<dbReference type="eggNOG" id="COG3010">
    <property type="taxonomic scope" value="Bacteria"/>
</dbReference>
<gene>
    <name evidence="7" type="primary">nanE</name>
    <name evidence="8" type="ORF">U729_2261</name>
</gene>
<dbReference type="SUPFAM" id="SSF51366">
    <property type="entry name" value="Ribulose-phoshate binding barrel"/>
    <property type="match status" value="1"/>
</dbReference>
<dbReference type="PANTHER" id="PTHR36204">
    <property type="entry name" value="N-ACETYLMANNOSAMINE-6-PHOSPHATE 2-EPIMERASE-RELATED"/>
    <property type="match status" value="1"/>
</dbReference>
<organism evidence="8 9">
    <name type="scientific">Clostridium baratii str. Sullivan</name>
    <dbReference type="NCBI Taxonomy" id="1415775"/>
    <lineage>
        <taxon>Bacteria</taxon>
        <taxon>Bacillati</taxon>
        <taxon>Bacillota</taxon>
        <taxon>Clostridia</taxon>
        <taxon>Eubacteriales</taxon>
        <taxon>Clostridiaceae</taxon>
        <taxon>Clostridium</taxon>
    </lineage>
</organism>
<dbReference type="CDD" id="cd04729">
    <property type="entry name" value="NanE"/>
    <property type="match status" value="1"/>
</dbReference>
<dbReference type="InterPro" id="IPR007260">
    <property type="entry name" value="NanE"/>
</dbReference>
<dbReference type="UniPathway" id="UPA00629">
    <property type="reaction ID" value="UER00682"/>
</dbReference>
<dbReference type="Pfam" id="PF04131">
    <property type="entry name" value="NanE"/>
    <property type="match status" value="1"/>
</dbReference>
<dbReference type="EC" id="5.1.3.9" evidence="7"/>
<dbReference type="GO" id="GO:0004497">
    <property type="term" value="F:monooxygenase activity"/>
    <property type="evidence" value="ECO:0007669"/>
    <property type="project" value="UniProtKB-KW"/>
</dbReference>
<reference evidence="8 9" key="1">
    <citation type="journal article" date="2015" name="Infect. Genet. Evol.">
        <title>Genomic sequences of six botulinum neurotoxin-producing strains representing three clostridial species illustrate the mobility and diversity of botulinum neurotoxin genes.</title>
        <authorList>
            <person name="Smith T.J."/>
            <person name="Hill K.K."/>
            <person name="Xie G."/>
            <person name="Foley B.T."/>
            <person name="Williamson C.H."/>
            <person name="Foster J.T."/>
            <person name="Johnson S.L."/>
            <person name="Chertkov O."/>
            <person name="Teshima H."/>
            <person name="Gibbons H.S."/>
            <person name="Johnsky L.A."/>
            <person name="Karavis M.A."/>
            <person name="Smith L.A."/>
        </authorList>
    </citation>
    <scope>NUCLEOTIDE SEQUENCE [LARGE SCALE GENOMIC DNA]</scope>
    <source>
        <strain evidence="8 9">Sullivan</strain>
    </source>
</reference>
<dbReference type="GO" id="GO:0006053">
    <property type="term" value="P:N-acetylmannosamine catabolic process"/>
    <property type="evidence" value="ECO:0007669"/>
    <property type="project" value="TreeGrafter"/>
</dbReference>
<evidence type="ECO:0000313" key="8">
    <source>
        <dbReference type="EMBL" id="AIY84429.1"/>
    </source>
</evidence>
<dbReference type="FunFam" id="3.20.20.70:FF:000035">
    <property type="entry name" value="Putative N-acetylmannosamine-6-phosphate 2-epimerase"/>
    <property type="match status" value="1"/>
</dbReference>
<evidence type="ECO:0000256" key="7">
    <source>
        <dbReference type="HAMAP-Rule" id="MF_01235"/>
    </source>
</evidence>
<keyword evidence="6 7" id="KW-0119">Carbohydrate metabolism</keyword>
<dbReference type="OrthoDB" id="9781704at2"/>
<dbReference type="GO" id="GO:0005829">
    <property type="term" value="C:cytosol"/>
    <property type="evidence" value="ECO:0007669"/>
    <property type="project" value="TreeGrafter"/>
</dbReference>
<protein>
    <recommendedName>
        <fullName evidence="7">Putative N-acetylmannosamine-6-phosphate 2-epimerase</fullName>
        <ecNumber evidence="7">5.1.3.9</ecNumber>
    </recommendedName>
    <alternativeName>
        <fullName evidence="7">ManNAc-6-P epimerase</fullName>
    </alternativeName>
</protein>
<dbReference type="PANTHER" id="PTHR36204:SF1">
    <property type="entry name" value="N-ACETYLMANNOSAMINE-6-PHOSPHATE 2-EPIMERASE-RELATED"/>
    <property type="match status" value="1"/>
</dbReference>
<sequence length="221" mass="24597">MLDVIKNKLIVSCQALEDEPLHSPFIMGRMAKAAKEGGAVAIRAQGVEDIIEIKKVTNLPVIGIIKRNYKDSEVFITPTEREIKELIETGCEMIALDATNRTRPNNEKIEDLLELIHKSKRLAVADVSTYEEGIKAQEMGFDCISTTLSGYTSYSTQSDKVDFKLLEELVKDCSIPVICEGRIYTPEELKEAFDIGAYSVVIGGAITRPQQITKRFVNAIK</sequence>
<comment type="catalytic activity">
    <reaction evidence="1 7">
        <text>an N-acyl-D-glucosamine 6-phosphate = an N-acyl-D-mannosamine 6-phosphate</text>
        <dbReference type="Rhea" id="RHEA:23932"/>
        <dbReference type="ChEBI" id="CHEBI:57599"/>
        <dbReference type="ChEBI" id="CHEBI:57666"/>
        <dbReference type="EC" id="5.1.3.9"/>
    </reaction>
</comment>
<dbReference type="STRING" id="1561.NPD11_757"/>
<dbReference type="RefSeq" id="WP_039314982.1">
    <property type="nucleotide sequence ID" value="NZ_CP006905.1"/>
</dbReference>
<dbReference type="GO" id="GO:0019262">
    <property type="term" value="P:N-acetylneuraminate catabolic process"/>
    <property type="evidence" value="ECO:0007669"/>
    <property type="project" value="UniProtKB-UniRule"/>
</dbReference>
<evidence type="ECO:0000256" key="3">
    <source>
        <dbReference type="ARBA" id="ARBA00005081"/>
    </source>
</evidence>